<accession>A0AAW6UBN9</accession>
<comment type="similarity">
    <text evidence="2">Belongs to the CDP-alcohol phosphatidyltransferase class-I family.</text>
</comment>
<dbReference type="InterPro" id="IPR043130">
    <property type="entry name" value="CDP-OH_PTrfase_TM_dom"/>
</dbReference>
<keyword evidence="3" id="KW-0472">Membrane</keyword>
<dbReference type="GO" id="GO:0016780">
    <property type="term" value="F:phosphotransferase activity, for other substituted phosphate groups"/>
    <property type="evidence" value="ECO:0007669"/>
    <property type="project" value="InterPro"/>
</dbReference>
<evidence type="ECO:0000256" key="2">
    <source>
        <dbReference type="RuleBase" id="RU003750"/>
    </source>
</evidence>
<dbReference type="Pfam" id="PF01066">
    <property type="entry name" value="CDP-OH_P_transf"/>
    <property type="match status" value="1"/>
</dbReference>
<feature type="transmembrane region" description="Helical" evidence="3">
    <location>
        <begin position="112"/>
        <end position="133"/>
    </location>
</feature>
<dbReference type="PROSITE" id="PS00379">
    <property type="entry name" value="CDP_ALCOHOL_P_TRANSF"/>
    <property type="match status" value="1"/>
</dbReference>
<evidence type="ECO:0000313" key="4">
    <source>
        <dbReference type="EMBL" id="MDI6453054.1"/>
    </source>
</evidence>
<reference evidence="4" key="1">
    <citation type="submission" date="2023-05" db="EMBL/GenBank/DDBJ databases">
        <title>Mariniplasma microaerophilum sp. nov., a novel anaerobic mollicute isolated from terrestrial mud volcano, Taman Peninsula, Russia.</title>
        <authorList>
            <person name="Khomyakova M.A."/>
            <person name="Merkel A.Y."/>
            <person name="Slobodkin A.I."/>
        </authorList>
    </citation>
    <scope>NUCLEOTIDE SEQUENCE</scope>
    <source>
        <strain evidence="4">M4Ah</strain>
    </source>
</reference>
<feature type="transmembrane region" description="Helical" evidence="3">
    <location>
        <begin position="153"/>
        <end position="186"/>
    </location>
</feature>
<evidence type="ECO:0000256" key="3">
    <source>
        <dbReference type="SAM" id="Phobius"/>
    </source>
</evidence>
<dbReference type="InterPro" id="IPR000462">
    <property type="entry name" value="CDP-OH_P_trans"/>
</dbReference>
<dbReference type="InterPro" id="IPR048254">
    <property type="entry name" value="CDP_ALCOHOL_P_TRANSF_CS"/>
</dbReference>
<feature type="transmembrane region" description="Helical" evidence="3">
    <location>
        <begin position="81"/>
        <end position="105"/>
    </location>
</feature>
<sequence length="205" mass="23381">MIDTKLRKYVQPVFNQVGKGFVRLKMTPNMITVMAFIIGVSAGVFIAFGHIVIPIVLLWTSGLLDVVDGTVARLTNKHSKIGAYLDLIFDRMVEAAIILGFYFLFKEYALAYLLFFISVIFNFTTFLVAASLFKNEGEKSVHYDIGIAERTETFIVFTLMMVFSQHVFIILMVFNVIIFLTGILRFIRTIRYASKLNKQVQLHEA</sequence>
<evidence type="ECO:0000256" key="1">
    <source>
        <dbReference type="ARBA" id="ARBA00022679"/>
    </source>
</evidence>
<dbReference type="Gene3D" id="1.20.120.1760">
    <property type="match status" value="1"/>
</dbReference>
<dbReference type="EMBL" id="JASCXW010000016">
    <property type="protein sequence ID" value="MDI6453054.1"/>
    <property type="molecule type" value="Genomic_DNA"/>
</dbReference>
<name>A0AAW6UBN9_9MOLU</name>
<keyword evidence="5" id="KW-1185">Reference proteome</keyword>
<gene>
    <name evidence="4" type="ORF">QJ521_05730</name>
</gene>
<dbReference type="Proteomes" id="UP001431532">
    <property type="component" value="Unassembled WGS sequence"/>
</dbReference>
<keyword evidence="1 2" id="KW-0808">Transferase</keyword>
<organism evidence="4 5">
    <name type="scientific">Peloplasma aerotolerans</name>
    <dbReference type="NCBI Taxonomy" id="3044389"/>
    <lineage>
        <taxon>Bacteria</taxon>
        <taxon>Bacillati</taxon>
        <taxon>Mycoplasmatota</taxon>
        <taxon>Mollicutes</taxon>
        <taxon>Acholeplasmatales</taxon>
        <taxon>Acholeplasmataceae</taxon>
        <taxon>Peloplasma</taxon>
    </lineage>
</organism>
<dbReference type="AlphaFoldDB" id="A0AAW6UBN9"/>
<dbReference type="GO" id="GO:0008654">
    <property type="term" value="P:phospholipid biosynthetic process"/>
    <property type="evidence" value="ECO:0007669"/>
    <property type="project" value="InterPro"/>
</dbReference>
<feature type="transmembrane region" description="Helical" evidence="3">
    <location>
        <begin position="33"/>
        <end position="61"/>
    </location>
</feature>
<protein>
    <submittedName>
        <fullName evidence="4">CDP-alcohol phosphatidyltransferase family protein</fullName>
    </submittedName>
</protein>
<dbReference type="RefSeq" id="WP_282839483.1">
    <property type="nucleotide sequence ID" value="NZ_JASCXW010000016.1"/>
</dbReference>
<keyword evidence="3" id="KW-0812">Transmembrane</keyword>
<dbReference type="GO" id="GO:0016020">
    <property type="term" value="C:membrane"/>
    <property type="evidence" value="ECO:0007669"/>
    <property type="project" value="InterPro"/>
</dbReference>
<proteinExistence type="inferred from homology"/>
<keyword evidence="3" id="KW-1133">Transmembrane helix</keyword>
<comment type="caution">
    <text evidence="4">The sequence shown here is derived from an EMBL/GenBank/DDBJ whole genome shotgun (WGS) entry which is preliminary data.</text>
</comment>
<evidence type="ECO:0000313" key="5">
    <source>
        <dbReference type="Proteomes" id="UP001431532"/>
    </source>
</evidence>